<evidence type="ECO:0000259" key="1">
    <source>
        <dbReference type="Pfam" id="PF01243"/>
    </source>
</evidence>
<dbReference type="PANTHER" id="PTHR42815">
    <property type="entry name" value="FAD-BINDING, PUTATIVE (AFU_ORTHOLOGUE AFUA_6G07600)-RELATED"/>
    <property type="match status" value="1"/>
</dbReference>
<gene>
    <name evidence="2" type="ORF">GCM10011487_47410</name>
</gene>
<comment type="caution">
    <text evidence="2">The sequence shown here is derived from an EMBL/GenBank/DDBJ whole genome shotgun (WGS) entry which is preliminary data.</text>
</comment>
<protein>
    <recommendedName>
        <fullName evidence="1">Pyridoxamine 5'-phosphate oxidase N-terminal domain-containing protein</fullName>
    </recommendedName>
</protein>
<dbReference type="EMBL" id="BLJN01000005">
    <property type="protein sequence ID" value="GFE82741.1"/>
    <property type="molecule type" value="Genomic_DNA"/>
</dbReference>
<evidence type="ECO:0000313" key="3">
    <source>
        <dbReference type="Proteomes" id="UP000445000"/>
    </source>
</evidence>
<accession>A0A829YIQ4</accession>
<reference evidence="3" key="1">
    <citation type="submission" date="2020-01" db="EMBL/GenBank/DDBJ databases">
        <title>'Steroidobacter agaridevorans' sp. nov., agar-degrading bacteria isolated from rhizosphere soils.</title>
        <authorList>
            <person name="Ikenaga M."/>
            <person name="Kataoka M."/>
            <person name="Murouchi A."/>
            <person name="Katsuragi S."/>
            <person name="Sakai M."/>
        </authorList>
    </citation>
    <scope>NUCLEOTIDE SEQUENCE [LARGE SCALE GENOMIC DNA]</scope>
    <source>
        <strain evidence="3">YU21-B</strain>
    </source>
</reference>
<dbReference type="InterPro" id="IPR011576">
    <property type="entry name" value="Pyridox_Oxase_N"/>
</dbReference>
<dbReference type="AlphaFoldDB" id="A0A829YIQ4"/>
<sequence length="336" mass="36142">MNDLVTDLDTLQGHVGKLPAPRDLKVIDYLDDNALRWLAAAPFMFAAVGDHGGIRVTAGGGETGFLRVTDPQSIQLPRSLLDDPGLAREGQGFGSLFLVPGIDETLRINGRVSSVSDGHIGVAVAECYLHCAKAFMRSGFWSATPIDGNVTADAAAFVAQSRFMALATIDKDGRADVSPKGDPAGALLKAHQEAVWYPDRPGNRRVDSFRNILTQPRIAAMAVIPGSLDVMLVTGVASVSTDETVRASFAVNEKTPKLVTRIEQTECILRRSEALSRARLWPAVQTATGLEPAEIFKAHIKLSRVRGAEAALARASVSIPGMMRKGLDHDYEKNLY</sequence>
<dbReference type="Proteomes" id="UP000445000">
    <property type="component" value="Unassembled WGS sequence"/>
</dbReference>
<proteinExistence type="predicted"/>
<dbReference type="PANTHER" id="PTHR42815:SF2">
    <property type="entry name" value="FAD-BINDING, PUTATIVE (AFU_ORTHOLOGUE AFUA_6G07600)-RELATED"/>
    <property type="match status" value="1"/>
</dbReference>
<evidence type="ECO:0000313" key="2">
    <source>
        <dbReference type="EMBL" id="GFE82741.1"/>
    </source>
</evidence>
<dbReference type="InterPro" id="IPR012349">
    <property type="entry name" value="Split_barrel_FMN-bd"/>
</dbReference>
<keyword evidence="3" id="KW-1185">Reference proteome</keyword>
<dbReference type="Gene3D" id="2.30.110.10">
    <property type="entry name" value="Electron Transport, Fmn-binding Protein, Chain A"/>
    <property type="match status" value="1"/>
</dbReference>
<feature type="domain" description="Pyridoxamine 5'-phosphate oxidase N-terminal" evidence="1">
    <location>
        <begin position="152"/>
        <end position="253"/>
    </location>
</feature>
<organism evidence="2 3">
    <name type="scientific">Steroidobacter agaridevorans</name>
    <dbReference type="NCBI Taxonomy" id="2695856"/>
    <lineage>
        <taxon>Bacteria</taxon>
        <taxon>Pseudomonadati</taxon>
        <taxon>Pseudomonadota</taxon>
        <taxon>Gammaproteobacteria</taxon>
        <taxon>Steroidobacterales</taxon>
        <taxon>Steroidobacteraceae</taxon>
        <taxon>Steroidobacter</taxon>
    </lineage>
</organism>
<name>A0A829YIQ4_9GAMM</name>
<dbReference type="Pfam" id="PF01243">
    <property type="entry name" value="PNPOx_N"/>
    <property type="match status" value="1"/>
</dbReference>
<dbReference type="SUPFAM" id="SSF50475">
    <property type="entry name" value="FMN-binding split barrel"/>
    <property type="match status" value="1"/>
</dbReference>